<dbReference type="AlphaFoldDB" id="A0AAU8GWJ0"/>
<dbReference type="PIRSF" id="PIRSF004640">
    <property type="entry name" value="IspG"/>
    <property type="match status" value="1"/>
</dbReference>
<dbReference type="SUPFAM" id="SSF56014">
    <property type="entry name" value="Nitrite and sulphite reductase 4Fe-4S domain-like"/>
    <property type="match status" value="1"/>
</dbReference>
<evidence type="ECO:0000259" key="9">
    <source>
        <dbReference type="Pfam" id="PF26540"/>
    </source>
</evidence>
<keyword evidence="5 7" id="KW-0411">Iron-sulfur</keyword>
<name>A0AAU8GWJ0_9BACT</name>
<dbReference type="GO" id="GO:0051539">
    <property type="term" value="F:4 iron, 4 sulfur cluster binding"/>
    <property type="evidence" value="ECO:0007669"/>
    <property type="project" value="UniProtKB-UniRule"/>
</dbReference>
<comment type="catalytic activity">
    <reaction evidence="7">
        <text>(2E)-4-hydroxy-3-methylbut-2-enyl diphosphate + oxidized [flavodoxin] + H2O + 2 H(+) = 2-C-methyl-D-erythritol 2,4-cyclic diphosphate + reduced [flavodoxin]</text>
        <dbReference type="Rhea" id="RHEA:43604"/>
        <dbReference type="Rhea" id="RHEA-COMP:10622"/>
        <dbReference type="Rhea" id="RHEA-COMP:10623"/>
        <dbReference type="ChEBI" id="CHEBI:15377"/>
        <dbReference type="ChEBI" id="CHEBI:15378"/>
        <dbReference type="ChEBI" id="CHEBI:57618"/>
        <dbReference type="ChEBI" id="CHEBI:58210"/>
        <dbReference type="ChEBI" id="CHEBI:58483"/>
        <dbReference type="ChEBI" id="CHEBI:128753"/>
        <dbReference type="EC" id="1.17.7.3"/>
    </reaction>
</comment>
<comment type="pathway">
    <text evidence="7">Isoprenoid biosynthesis; isopentenyl diphosphate biosynthesis via DXP pathway; isopentenyl diphosphate from 1-deoxy-D-xylulose 5-phosphate: step 5/6.</text>
</comment>
<dbReference type="InterPro" id="IPR004588">
    <property type="entry name" value="IspG_bac-typ"/>
</dbReference>
<evidence type="ECO:0000256" key="7">
    <source>
        <dbReference type="HAMAP-Rule" id="MF_00159"/>
    </source>
</evidence>
<evidence type="ECO:0000256" key="3">
    <source>
        <dbReference type="ARBA" id="ARBA00023002"/>
    </source>
</evidence>
<dbReference type="EC" id="1.17.7.3" evidence="7"/>
<accession>A0AAU8GWJ0</accession>
<protein>
    <recommendedName>
        <fullName evidence="7">4-hydroxy-3-methylbut-2-en-1-yl diphosphate synthase (flavodoxin)</fullName>
        <ecNumber evidence="7">1.17.7.3</ecNumber>
    </recommendedName>
    <alternativeName>
        <fullName evidence="7">1-hydroxy-2-methyl-2-(E)-butenyl 4-diphosphate synthase</fullName>
    </alternativeName>
</protein>
<feature type="binding site" evidence="7">
    <location>
        <position position="306"/>
    </location>
    <ligand>
        <name>[4Fe-4S] cluster</name>
        <dbReference type="ChEBI" id="CHEBI:49883"/>
    </ligand>
</feature>
<dbReference type="PANTHER" id="PTHR30454:SF0">
    <property type="entry name" value="4-HYDROXY-3-METHYLBUT-2-EN-1-YL DIPHOSPHATE SYNTHASE (FERREDOXIN), CHLOROPLASTIC"/>
    <property type="match status" value="1"/>
</dbReference>
<dbReference type="NCBIfam" id="TIGR00612">
    <property type="entry name" value="ispG_gcpE"/>
    <property type="match status" value="1"/>
</dbReference>
<dbReference type="GO" id="GO:0141197">
    <property type="term" value="F:4-hydroxy-3-methylbut-2-enyl-diphosphate synthase activity (flavodoxin)"/>
    <property type="evidence" value="ECO:0007669"/>
    <property type="project" value="UniProtKB-EC"/>
</dbReference>
<dbReference type="InterPro" id="IPR011005">
    <property type="entry name" value="Dihydropteroate_synth-like_sf"/>
</dbReference>
<evidence type="ECO:0000256" key="2">
    <source>
        <dbReference type="ARBA" id="ARBA00022723"/>
    </source>
</evidence>
<keyword evidence="3 7" id="KW-0560">Oxidoreductase</keyword>
<dbReference type="Gene3D" id="3.20.20.20">
    <property type="entry name" value="Dihydropteroate synthase-like"/>
    <property type="match status" value="1"/>
</dbReference>
<dbReference type="KEGG" id="taut:V4D30_06460"/>
<organism evidence="10">
    <name type="scientific">Thermodesulfovibrio autotrophicus</name>
    <dbReference type="NCBI Taxonomy" id="3118333"/>
    <lineage>
        <taxon>Bacteria</taxon>
        <taxon>Pseudomonadati</taxon>
        <taxon>Nitrospirota</taxon>
        <taxon>Thermodesulfovibrionia</taxon>
        <taxon>Thermodesulfovibrionales</taxon>
        <taxon>Thermodesulfovibrionaceae</taxon>
        <taxon>Thermodesulfovibrio</taxon>
    </lineage>
</organism>
<feature type="binding site" evidence="7">
    <location>
        <position position="264"/>
    </location>
    <ligand>
        <name>[4Fe-4S] cluster</name>
        <dbReference type="ChEBI" id="CHEBI:49883"/>
    </ligand>
</feature>
<evidence type="ECO:0000259" key="8">
    <source>
        <dbReference type="Pfam" id="PF04551"/>
    </source>
</evidence>
<dbReference type="Pfam" id="PF26540">
    <property type="entry name" value="GcpE_C"/>
    <property type="match status" value="1"/>
</dbReference>
<evidence type="ECO:0000256" key="4">
    <source>
        <dbReference type="ARBA" id="ARBA00023004"/>
    </source>
</evidence>
<comment type="function">
    <text evidence="7">Converts 2C-methyl-D-erythritol 2,4-cyclodiphosphate (ME-2,4cPP) into 1-hydroxy-2-methyl-2-(E)-butenyl 4-diphosphate.</text>
</comment>
<keyword evidence="6 7" id="KW-0414">Isoprene biosynthesis</keyword>
<dbReference type="Pfam" id="PF04551">
    <property type="entry name" value="GcpE"/>
    <property type="match status" value="1"/>
</dbReference>
<dbReference type="GO" id="GO:0005506">
    <property type="term" value="F:iron ion binding"/>
    <property type="evidence" value="ECO:0007669"/>
    <property type="project" value="InterPro"/>
</dbReference>
<comment type="cofactor">
    <cofactor evidence="7">
        <name>[4Fe-4S] cluster</name>
        <dbReference type="ChEBI" id="CHEBI:49883"/>
    </cofactor>
    <text evidence="7">Binds 1 [4Fe-4S] cluster.</text>
</comment>
<evidence type="ECO:0000256" key="6">
    <source>
        <dbReference type="ARBA" id="ARBA00023229"/>
    </source>
</evidence>
<dbReference type="InterPro" id="IPR058578">
    <property type="entry name" value="IspG_TIM"/>
</dbReference>
<feature type="binding site" evidence="7">
    <location>
        <position position="267"/>
    </location>
    <ligand>
        <name>[4Fe-4S] cluster</name>
        <dbReference type="ChEBI" id="CHEBI:49883"/>
    </ligand>
</feature>
<keyword evidence="4 7" id="KW-0408">Iron</keyword>
<keyword evidence="1 7" id="KW-0004">4Fe-4S</keyword>
<sequence length="351" mass="38245">MIERKKTRRIYVGDVSIGDGAPVRVQSMTKTDTRDVQSTVKEIRRLEKAGCEIVRVAVPDETAAKALGEIKKRIKIPLIADIHFNYKLALEAIVQGVDGLRINPGNIGAKWKVKEVVSAAKDRRIPIRIGVNAGSLPKDLVEKHGPTPQAMVEAAERHIEILEELDFHDIKVSLKASDVMKTVEAYRVFSSKYDYPLHVGITETGSVPEGVVKSSIGIGLLLLEGIGDTIRVSLTDSSVFEVNVAYEILRVVGLRNVGVEIISCPTCGRCEVNIKRMVRQVKKALKNIKEPIKVAVMGCSVNGPGEAKEADFGIAGGRAQGIVFAKGKVIKTVKETELVKALIEEIRKAIA</sequence>
<dbReference type="FunFam" id="3.20.20.20:FF:000001">
    <property type="entry name" value="4-hydroxy-3-methylbut-2-en-1-yl diphosphate synthase (flavodoxin)"/>
    <property type="match status" value="1"/>
</dbReference>
<evidence type="ECO:0000256" key="1">
    <source>
        <dbReference type="ARBA" id="ARBA00022485"/>
    </source>
</evidence>
<dbReference type="GO" id="GO:0046429">
    <property type="term" value="F:4-hydroxy-3-methylbut-2-en-1-yl diphosphate synthase activity (ferredoxin)"/>
    <property type="evidence" value="ECO:0007669"/>
    <property type="project" value="UniProtKB-UniRule"/>
</dbReference>
<dbReference type="EMBL" id="CP144373">
    <property type="protein sequence ID" value="XCH45977.1"/>
    <property type="molecule type" value="Genomic_DNA"/>
</dbReference>
<dbReference type="GO" id="GO:0019288">
    <property type="term" value="P:isopentenyl diphosphate biosynthetic process, methylerythritol 4-phosphate pathway"/>
    <property type="evidence" value="ECO:0007669"/>
    <property type="project" value="UniProtKB-UniRule"/>
</dbReference>
<feature type="binding site" evidence="7">
    <location>
        <position position="299"/>
    </location>
    <ligand>
        <name>[4Fe-4S] cluster</name>
        <dbReference type="ChEBI" id="CHEBI:49883"/>
    </ligand>
</feature>
<dbReference type="NCBIfam" id="NF001540">
    <property type="entry name" value="PRK00366.1"/>
    <property type="match status" value="1"/>
</dbReference>
<feature type="domain" description="IspG C-terminal" evidence="9">
    <location>
        <begin position="260"/>
        <end position="348"/>
    </location>
</feature>
<comment type="similarity">
    <text evidence="7">Belongs to the IspG family.</text>
</comment>
<evidence type="ECO:0000256" key="5">
    <source>
        <dbReference type="ARBA" id="ARBA00023014"/>
    </source>
</evidence>
<dbReference type="InterPro" id="IPR058579">
    <property type="entry name" value="IspG_C"/>
</dbReference>
<keyword evidence="2 7" id="KW-0479">Metal-binding</keyword>
<reference evidence="10" key="1">
    <citation type="submission" date="2024-01" db="EMBL/GenBank/DDBJ databases">
        <title>The first autotrophic representatives of the genus Thermodesulfovibrio.</title>
        <authorList>
            <person name="Maltseva A.I."/>
            <person name="Elcheninov A.G."/>
            <person name="Kublanov I.V."/>
            <person name="Lebedinsky A.V."/>
            <person name="Frolov E.N."/>
        </authorList>
    </citation>
    <scope>NUCLEOTIDE SEQUENCE</scope>
    <source>
        <strain evidence="10">3907-1M</strain>
    </source>
</reference>
<dbReference type="SUPFAM" id="SSF51717">
    <property type="entry name" value="Dihydropteroate synthetase-like"/>
    <property type="match status" value="1"/>
</dbReference>
<dbReference type="RefSeq" id="WP_353683518.1">
    <property type="nucleotide sequence ID" value="NZ_CP144373.1"/>
</dbReference>
<dbReference type="HAMAP" id="MF_00159">
    <property type="entry name" value="IspG"/>
    <property type="match status" value="1"/>
</dbReference>
<dbReference type="GO" id="GO:0016114">
    <property type="term" value="P:terpenoid biosynthetic process"/>
    <property type="evidence" value="ECO:0007669"/>
    <property type="project" value="InterPro"/>
</dbReference>
<evidence type="ECO:0000313" key="10">
    <source>
        <dbReference type="EMBL" id="XCH45977.1"/>
    </source>
</evidence>
<dbReference type="Gene3D" id="3.30.413.10">
    <property type="entry name" value="Sulfite Reductase Hemoprotein, domain 1"/>
    <property type="match status" value="1"/>
</dbReference>
<dbReference type="InterPro" id="IPR016425">
    <property type="entry name" value="IspG_bac"/>
</dbReference>
<dbReference type="InterPro" id="IPR045854">
    <property type="entry name" value="NO2/SO3_Rdtase_4Fe4S_sf"/>
</dbReference>
<gene>
    <name evidence="7 10" type="primary">ispG</name>
    <name evidence="10" type="synonym">gcpE</name>
    <name evidence="10" type="ORF">V4D30_06460</name>
</gene>
<dbReference type="PANTHER" id="PTHR30454">
    <property type="entry name" value="4-HYDROXY-3-METHYLBUT-2-EN-1-YL DIPHOSPHATE SYNTHASE"/>
    <property type="match status" value="1"/>
</dbReference>
<proteinExistence type="inferred from homology"/>
<feature type="domain" description="IspG TIM-barrel" evidence="8">
    <location>
        <begin position="7"/>
        <end position="246"/>
    </location>
</feature>